<keyword evidence="1 2" id="KW-0597">Phosphoprotein</keyword>
<dbReference type="RefSeq" id="WP_343849316.1">
    <property type="nucleotide sequence ID" value="NZ_BAAAFI010000004.1"/>
</dbReference>
<dbReference type="PROSITE" id="PS50110">
    <property type="entry name" value="RESPONSE_REGULATORY"/>
    <property type="match status" value="1"/>
</dbReference>
<evidence type="ECO:0000313" key="5">
    <source>
        <dbReference type="Proteomes" id="UP001500469"/>
    </source>
</evidence>
<evidence type="ECO:0000313" key="4">
    <source>
        <dbReference type="EMBL" id="GAA0878127.1"/>
    </source>
</evidence>
<reference evidence="4 5" key="1">
    <citation type="journal article" date="2019" name="Int. J. Syst. Evol. Microbiol.">
        <title>The Global Catalogue of Microorganisms (GCM) 10K type strain sequencing project: providing services to taxonomists for standard genome sequencing and annotation.</title>
        <authorList>
            <consortium name="The Broad Institute Genomics Platform"/>
            <consortium name="The Broad Institute Genome Sequencing Center for Infectious Disease"/>
            <person name="Wu L."/>
            <person name="Ma J."/>
        </authorList>
    </citation>
    <scope>NUCLEOTIDE SEQUENCE [LARGE SCALE GENOMIC DNA]</scope>
    <source>
        <strain evidence="4 5">JCM 16112</strain>
    </source>
</reference>
<evidence type="ECO:0000256" key="1">
    <source>
        <dbReference type="ARBA" id="ARBA00022553"/>
    </source>
</evidence>
<proteinExistence type="predicted"/>
<sequence length="266" mass="30281">MTKLLLVEDDPFFADLLLADLRDLFPHRELQLIGPAETYQEAISLIQSENPDIALLDINLGSKHDSSGIRIAEFLNRTHPIPIIFISGMPQGFDQAKYTLPVAYLRKPYRKQDLADQLELLWVRRSMESRLKAEPETKPKPPGRNTLFVTVNRGELAPLHLDRLLLLEADGKVIKAHCQDSPYPIVFTSPGLKNFFEEHLALFKGQFFQVSRKHVISISQIHRIKDNHVILQKTAPSGQNTEFRIPFPVNSDSKKELMEILSGTQV</sequence>
<feature type="domain" description="Response regulatory" evidence="3">
    <location>
        <begin position="3"/>
        <end position="122"/>
    </location>
</feature>
<feature type="modified residue" description="4-aspartylphosphate" evidence="2">
    <location>
        <position position="57"/>
    </location>
</feature>
<gene>
    <name evidence="4" type="ORF">GCM10009119_10950</name>
</gene>
<keyword evidence="5" id="KW-1185">Reference proteome</keyword>
<dbReference type="PANTHER" id="PTHR44591:SF23">
    <property type="entry name" value="CHEY SUBFAMILY"/>
    <property type="match status" value="1"/>
</dbReference>
<dbReference type="PANTHER" id="PTHR44591">
    <property type="entry name" value="STRESS RESPONSE REGULATOR PROTEIN 1"/>
    <property type="match status" value="1"/>
</dbReference>
<dbReference type="Gene3D" id="2.40.50.1020">
    <property type="entry name" value="LytTr DNA-binding domain"/>
    <property type="match status" value="1"/>
</dbReference>
<name>A0ABN1MXZ9_9BACT</name>
<dbReference type="SMART" id="SM00448">
    <property type="entry name" value="REC"/>
    <property type="match status" value="1"/>
</dbReference>
<accession>A0ABN1MXZ9</accession>
<dbReference type="EMBL" id="BAAAFI010000004">
    <property type="protein sequence ID" value="GAA0878127.1"/>
    <property type="molecule type" value="Genomic_DNA"/>
</dbReference>
<comment type="caution">
    <text evidence="4">The sequence shown here is derived from an EMBL/GenBank/DDBJ whole genome shotgun (WGS) entry which is preliminary data.</text>
</comment>
<dbReference type="InterPro" id="IPR050595">
    <property type="entry name" value="Bact_response_regulator"/>
</dbReference>
<evidence type="ECO:0000259" key="3">
    <source>
        <dbReference type="PROSITE" id="PS50110"/>
    </source>
</evidence>
<dbReference type="Proteomes" id="UP001500469">
    <property type="component" value="Unassembled WGS sequence"/>
</dbReference>
<evidence type="ECO:0000256" key="2">
    <source>
        <dbReference type="PROSITE-ProRule" id="PRU00169"/>
    </source>
</evidence>
<dbReference type="InterPro" id="IPR001789">
    <property type="entry name" value="Sig_transdc_resp-reg_receiver"/>
</dbReference>
<dbReference type="SUPFAM" id="SSF52172">
    <property type="entry name" value="CheY-like"/>
    <property type="match status" value="1"/>
</dbReference>
<dbReference type="InterPro" id="IPR011006">
    <property type="entry name" value="CheY-like_superfamily"/>
</dbReference>
<organism evidence="4 5">
    <name type="scientific">Algoriphagus jejuensis</name>
    <dbReference type="NCBI Taxonomy" id="419934"/>
    <lineage>
        <taxon>Bacteria</taxon>
        <taxon>Pseudomonadati</taxon>
        <taxon>Bacteroidota</taxon>
        <taxon>Cytophagia</taxon>
        <taxon>Cytophagales</taxon>
        <taxon>Cyclobacteriaceae</taxon>
        <taxon>Algoriphagus</taxon>
    </lineage>
</organism>
<dbReference type="Pfam" id="PF00072">
    <property type="entry name" value="Response_reg"/>
    <property type="match status" value="1"/>
</dbReference>
<dbReference type="Gene3D" id="3.40.50.2300">
    <property type="match status" value="1"/>
</dbReference>
<protein>
    <recommendedName>
        <fullName evidence="3">Response regulatory domain-containing protein</fullName>
    </recommendedName>
</protein>